<dbReference type="InterPro" id="IPR008930">
    <property type="entry name" value="Terpenoid_cyclase/PrenylTrfase"/>
</dbReference>
<dbReference type="GO" id="GO:0016104">
    <property type="term" value="P:triterpenoid biosynthetic process"/>
    <property type="evidence" value="ECO:0007669"/>
    <property type="project" value="InterPro"/>
</dbReference>
<dbReference type="FunFam" id="1.50.10.20:FF:000011">
    <property type="entry name" value="Terpene cyclase/mutase family member"/>
    <property type="match status" value="1"/>
</dbReference>
<feature type="domain" description="Squalene cyclase N-terminal" evidence="7">
    <location>
        <begin position="1547"/>
        <end position="1749"/>
    </location>
</feature>
<evidence type="ECO:0000256" key="1">
    <source>
        <dbReference type="ARBA" id="ARBA00009755"/>
    </source>
</evidence>
<feature type="non-terminal residue" evidence="8">
    <location>
        <position position="2332"/>
    </location>
</feature>
<dbReference type="GO" id="GO:0042299">
    <property type="term" value="F:lupeol synthase activity"/>
    <property type="evidence" value="ECO:0007669"/>
    <property type="project" value="UniProtKB-EC"/>
</dbReference>
<dbReference type="Gene3D" id="1.50.10.20">
    <property type="match status" value="8"/>
</dbReference>
<keyword evidence="9" id="KW-1185">Reference proteome</keyword>
<evidence type="ECO:0000259" key="6">
    <source>
        <dbReference type="Pfam" id="PF13243"/>
    </source>
</evidence>
<dbReference type="Pfam" id="PF13249">
    <property type="entry name" value="SQHop_cyclase_N"/>
    <property type="match status" value="3"/>
</dbReference>
<feature type="domain" description="Squalene cyclase C-terminal" evidence="6">
    <location>
        <begin position="1860"/>
        <end position="2154"/>
    </location>
</feature>
<keyword evidence="2" id="KW-0677">Repeat</keyword>
<dbReference type="EMBL" id="JAKUCV010003462">
    <property type="protein sequence ID" value="KAJ4838870.1"/>
    <property type="molecule type" value="Genomic_DNA"/>
</dbReference>
<organism evidence="8 9">
    <name type="scientific">Turnera subulata</name>
    <dbReference type="NCBI Taxonomy" id="218843"/>
    <lineage>
        <taxon>Eukaryota</taxon>
        <taxon>Viridiplantae</taxon>
        <taxon>Streptophyta</taxon>
        <taxon>Embryophyta</taxon>
        <taxon>Tracheophyta</taxon>
        <taxon>Spermatophyta</taxon>
        <taxon>Magnoliopsida</taxon>
        <taxon>eudicotyledons</taxon>
        <taxon>Gunneridae</taxon>
        <taxon>Pentapetalae</taxon>
        <taxon>rosids</taxon>
        <taxon>fabids</taxon>
        <taxon>Malpighiales</taxon>
        <taxon>Passifloraceae</taxon>
        <taxon>Turnera</taxon>
    </lineage>
</organism>
<dbReference type="PANTHER" id="PTHR11764:SF58">
    <property type="entry name" value="BETA-AMYRIN SYNTHASE-RELATED"/>
    <property type="match status" value="1"/>
</dbReference>
<evidence type="ECO:0000256" key="5">
    <source>
        <dbReference type="ARBA" id="ARBA00072657"/>
    </source>
</evidence>
<evidence type="ECO:0000256" key="2">
    <source>
        <dbReference type="ARBA" id="ARBA00022737"/>
    </source>
</evidence>
<dbReference type="FunFam" id="1.50.10.20:FF:000015">
    <property type="entry name" value="Terpene cyclase/mutase family member"/>
    <property type="match status" value="1"/>
</dbReference>
<gene>
    <name evidence="8" type="ORF">Tsubulata_010906</name>
</gene>
<dbReference type="GO" id="GO:0042300">
    <property type="term" value="F:beta-amyrin synthase activity"/>
    <property type="evidence" value="ECO:0007669"/>
    <property type="project" value="UniProtKB-ARBA"/>
</dbReference>
<feature type="domain" description="Squalene cyclase C-terminal" evidence="6">
    <location>
        <begin position="394"/>
        <end position="585"/>
    </location>
</feature>
<dbReference type="InterPro" id="IPR018333">
    <property type="entry name" value="Squalene_cyclase"/>
</dbReference>
<dbReference type="Pfam" id="PF13243">
    <property type="entry name" value="SQHop_cyclase_C"/>
    <property type="match status" value="4"/>
</dbReference>
<comment type="caution">
    <text evidence="8">The sequence shown here is derived from an EMBL/GenBank/DDBJ whole genome shotgun (WGS) entry which is preliminary data.</text>
</comment>
<feature type="domain" description="Squalene cyclase N-terminal" evidence="7">
    <location>
        <begin position="811"/>
        <end position="1111"/>
    </location>
</feature>
<dbReference type="OrthoDB" id="1632459at2759"/>
<dbReference type="InterPro" id="IPR032697">
    <property type="entry name" value="SQ_cyclase_N"/>
</dbReference>
<dbReference type="FunFam" id="1.50.10.20:FF:000044">
    <property type="entry name" value="Lupeol synthase"/>
    <property type="match status" value="2"/>
</dbReference>
<evidence type="ECO:0000313" key="8">
    <source>
        <dbReference type="EMBL" id="KAJ4838870.1"/>
    </source>
</evidence>
<evidence type="ECO:0000259" key="7">
    <source>
        <dbReference type="Pfam" id="PF13249"/>
    </source>
</evidence>
<keyword evidence="3" id="KW-0413">Isomerase</keyword>
<dbReference type="PANTHER" id="PTHR11764">
    <property type="entry name" value="TERPENE CYCLASE/MUTASE FAMILY MEMBER"/>
    <property type="match status" value="1"/>
</dbReference>
<evidence type="ECO:0000313" key="9">
    <source>
        <dbReference type="Proteomes" id="UP001141552"/>
    </source>
</evidence>
<protein>
    <recommendedName>
        <fullName evidence="5">Lupeol synthase</fullName>
        <ecNumber evidence="4">5.4.99.41</ecNumber>
    </recommendedName>
</protein>
<dbReference type="SFLD" id="SFLDG01016">
    <property type="entry name" value="Prenyltransferase_Like_2"/>
    <property type="match status" value="1"/>
</dbReference>
<evidence type="ECO:0000256" key="3">
    <source>
        <dbReference type="ARBA" id="ARBA00023235"/>
    </source>
</evidence>
<comment type="similarity">
    <text evidence="1">Belongs to the terpene cyclase/mutase family.</text>
</comment>
<evidence type="ECO:0000256" key="4">
    <source>
        <dbReference type="ARBA" id="ARBA00066566"/>
    </source>
</evidence>
<dbReference type="InterPro" id="IPR032696">
    <property type="entry name" value="SQ_cyclase_C"/>
</dbReference>
<dbReference type="FunFam" id="1.50.10.20:FF:000002">
    <property type="entry name" value="Terpene cyclase/mutase family member"/>
    <property type="match status" value="1"/>
</dbReference>
<dbReference type="CDD" id="cd02892">
    <property type="entry name" value="SQCY_1"/>
    <property type="match status" value="3"/>
</dbReference>
<feature type="domain" description="Squalene cyclase N-terminal" evidence="7">
    <location>
        <begin position="104"/>
        <end position="254"/>
    </location>
</feature>
<accession>A0A9Q0FW98</accession>
<reference evidence="8" key="2">
    <citation type="journal article" date="2023" name="Plants (Basel)">
        <title>Annotation of the Turnera subulata (Passifloraceae) Draft Genome Reveals the S-Locus Evolved after the Divergence of Turneroideae from Passifloroideae in a Stepwise Manner.</title>
        <authorList>
            <person name="Henning P.M."/>
            <person name="Roalson E.H."/>
            <person name="Mir W."/>
            <person name="McCubbin A.G."/>
            <person name="Shore J.S."/>
        </authorList>
    </citation>
    <scope>NUCLEOTIDE SEQUENCE</scope>
    <source>
        <strain evidence="8">F60SS</strain>
    </source>
</reference>
<name>A0A9Q0FW98_9ROSI</name>
<sequence length="2332" mass="266905">MWRLKIAEEGSKDEYLYSTNNYVGRQIWEYDPQAPTTPEELAQVEDARHNFYKNRYQVRPSGDLLWRLQFLKEKNFQQKISQVKIKDGEEITHEKATTALRRGVHFFSALQASDGHWPAEMSGGIFFLPPLVMCLYITGHLDTVLTAEHRKEILRYIYNHQNEDGGWGVHMEGHSVMFCTVYCYVCMRMLGEGPDDGGQDNACSRARRWIHDHGTPTHSAAWGKIWLSILGVHEWFGCKPMPPEFWMLPSFLPIPGPVTPLILKLRDELYTQPYNTINWKKTRHICAPEDRYYPHSMFQDLMWDSLYMVTEPLLSRWPLNKMIRKKAIEVTMKHIHYEDENSRYITIGCVEKVLCMLACWVEDPDGEYFKKHLARLPDYLWVAEDGMKVQGFGSQLWDTALAIQALLASNLTGEIGEVLERGHDYIKKSQVKDNPSGDFKSMYRHISKGSWTFSDQDHGWQVSDCTAEALKCCLLLSMMPPEIVGEKMEAERLFDSVNVMLSLQSEDGGLPAWEPTGAPQWLEMLNPSDFLPDIVTDRGYTECTSSVLQAFVLFKKLYPNHRKEEIDNSITKAVRFIENTQNPEAAGKTYNNCAAMRRGVDFLLRIQRDDGGWGESYRSCPEEKYIPLERNGSNLVQTAWAMMGLIHAGQMDRDPTPVHRAAKLLINSQLEDGDFPQQEMTGVFMKNCMLHFAAYRNIFPLSRYREEKMWRLKIGDEGSKDQYLYSTNNYVGRQIWEYDPEAGTPEELAQVEDARHNFYKNRYQVKPSSDLLWRLQFLKEKNFKQKIPQVKIEDGEEITHEKATAALRRGVHFFSALQASDGHWPAELSGGIFFLPPLVMCLYITGHLDSVLTAEHCKEILRYIYNHQNADGGWGVHMEGHSVMFCTVCCYVCMRILGEGPDGGGQDNACERARNWIHDHGTATHSASWGKTCLSILGVHEWSGCNPMPPEFWMLPSFLPIPAKMWCYCRSVYMPMSYLYGKRYVGPITPLVLKLREELYTQPYNAINWKNTRHMCAPEDIYCPHPMIQDLIWDTLYIVTEPLLNRWPLNKLVRKKALEVTMKHIHYEDENSRYITMGCMEKALCMLACWVEDPNGEYFKKHLARVPDYLWVAEDGMKVQGFGSQLWDTAFAIQALLASNLFGEIGEVLERGHDFIKKSQVKDNPSGDFKSMYRHISKGSWTFSDQDHGWQVSDCTAEGLKCCLLLSMMPPEVVGVEMEPERLFDSVNVLLSMQSKNGGVPAWEPAGAPKWLELLNPLEFLPDIVTEREYTECTSSVLQALVLFKKLYPEHRKEETDNSIMKAVRYLESTQNPEGGWFGYWGVCFTYGAWFALGGLAAAGKSYNNCAAMRRGVDFLLRIQRDDGGWGESFRSCAEEKYIPLERNGSNSVQTAWAMMGLIHAGQMDRDPTPVHRAAKLLISSQLEDGDFPQQEMTGVFMKNCLMWRLKIAGEGGKGDQYLYSTNNYVGRQIWEYDPEAPTTPVELAQVEEARHNFHKNRHQVRPSGDLLWRFQFLREKSFKQKIPQVKIEDGEEITHEKATTALRRGVHFFSALQASDGHWPAEMSGGVFFLPPLVICLYITGHLDTVLTAEHRKEILRYVYNQQNEDGGWGVHIEGHSVMFCTAYCYICMRILGEGADGGGQDNACQRARKWIHDHGGATYSASWGKTWLSILGVHEWSGCNPMPPEFWILPSFLPLPAKMWCYCRSVYMPMSYLYGKRYVGPITPLVLKLREELYTQPYNTINWKNTRHLCAPEDIYYPHSLIQDLMWDSLHIATEPLLNRWPLNKLIRKKALEATMNHIHYEDENSRHITMGCVEKPLCMLACWVEDPTGEYFKKHLSRIPDYLWIAEDGMKVQGIGSQLWDAAFAIQALLASNLTNEIGEVKDNPSGDFRSMYRHISKGSWTYSDQDHGWQLSDCTAEGLKCCLLFSMMPPDIVGEKMEPERLFDSVNVLLSLQSENGGLSGWEPAGAPKWLELLNPSDFLPDIVTEREYTECTSSAIQALVLFKKLYPGHRKEEVDNSIIKAARYLESTQDPEGGWYGYWGACFTYGAWFGLGGLAAAGKTYNNCAAVRRGVDFLLRIQRDDGGWGESYRSCPEEKYIPLERNGSILVHTAWAMMGLIHAGQMDRDPTPIHRAAKLLINSQLEDGDFPQQRTEISFHCGLSQNFAGGSHCLRDGSSALCMLACWVEEPNGEYFKKHLARIPDYLWVAEDGMKMQCCLLLSMMPPEIVGVKMEPEWLFDSVNLLLCLQKYVPLERNVSNLVHTSWSMMGLIHAGQMDRDPTPIHRAAKLLINSQISLTYNLLYSIKTGNDGRLYENLHGTLRNIQKYLS</sequence>
<dbReference type="GO" id="GO:0005811">
    <property type="term" value="C:lipid droplet"/>
    <property type="evidence" value="ECO:0007669"/>
    <property type="project" value="InterPro"/>
</dbReference>
<proteinExistence type="inferred from homology"/>
<dbReference type="NCBIfam" id="TIGR01787">
    <property type="entry name" value="squalene_cyclas"/>
    <property type="match status" value="2"/>
</dbReference>
<feature type="domain" description="Squalene cyclase C-terminal" evidence="6">
    <location>
        <begin position="591"/>
        <end position="702"/>
    </location>
</feature>
<dbReference type="SUPFAM" id="SSF48239">
    <property type="entry name" value="Terpenoid cyclases/Protein prenyltransferases"/>
    <property type="match status" value="7"/>
</dbReference>
<dbReference type="EC" id="5.4.99.41" evidence="4"/>
<dbReference type="Proteomes" id="UP001141552">
    <property type="component" value="Unassembled WGS sequence"/>
</dbReference>
<dbReference type="CDD" id="cd00688">
    <property type="entry name" value="ISOPREN_C2_like"/>
    <property type="match status" value="1"/>
</dbReference>
<feature type="domain" description="Squalene cyclase C-terminal" evidence="6">
    <location>
        <begin position="1124"/>
        <end position="1436"/>
    </location>
</feature>
<reference evidence="8" key="1">
    <citation type="submission" date="2022-02" db="EMBL/GenBank/DDBJ databases">
        <authorList>
            <person name="Henning P.M."/>
            <person name="McCubbin A.G."/>
            <person name="Shore J.S."/>
        </authorList>
    </citation>
    <scope>NUCLEOTIDE SEQUENCE</scope>
    <source>
        <strain evidence="8">F60SS</strain>
        <tissue evidence="8">Leaves</tissue>
    </source>
</reference>